<protein>
    <submittedName>
        <fullName evidence="5">AAA family ATPase</fullName>
    </submittedName>
</protein>
<evidence type="ECO:0000256" key="3">
    <source>
        <dbReference type="SAM" id="MobiDB-lite"/>
    </source>
</evidence>
<dbReference type="RefSeq" id="WP_380643456.1">
    <property type="nucleotide sequence ID" value="NZ_JBHSQO010000077.1"/>
</dbReference>
<dbReference type="PROSITE" id="PS50043">
    <property type="entry name" value="HTH_LUXR_2"/>
    <property type="match status" value="1"/>
</dbReference>
<reference evidence="6" key="1">
    <citation type="journal article" date="2019" name="Int. J. Syst. Evol. Microbiol.">
        <title>The Global Catalogue of Microorganisms (GCM) 10K type strain sequencing project: providing services to taxonomists for standard genome sequencing and annotation.</title>
        <authorList>
            <consortium name="The Broad Institute Genomics Platform"/>
            <consortium name="The Broad Institute Genome Sequencing Center for Infectious Disease"/>
            <person name="Wu L."/>
            <person name="Ma J."/>
        </authorList>
    </citation>
    <scope>NUCLEOTIDE SEQUENCE [LARGE SCALE GENOMIC DNA]</scope>
    <source>
        <strain evidence="6">CGMCC 4.7246</strain>
    </source>
</reference>
<dbReference type="InterPro" id="IPR027417">
    <property type="entry name" value="P-loop_NTPase"/>
</dbReference>
<dbReference type="InterPro" id="IPR000792">
    <property type="entry name" value="Tscrpt_reg_LuxR_C"/>
</dbReference>
<dbReference type="CDD" id="cd06170">
    <property type="entry name" value="LuxR_C_like"/>
    <property type="match status" value="1"/>
</dbReference>
<keyword evidence="6" id="KW-1185">Reference proteome</keyword>
<evidence type="ECO:0000313" key="6">
    <source>
        <dbReference type="Proteomes" id="UP001596220"/>
    </source>
</evidence>
<organism evidence="5 6">
    <name type="scientific">Saccharothrix lopnurensis</name>
    <dbReference type="NCBI Taxonomy" id="1670621"/>
    <lineage>
        <taxon>Bacteria</taxon>
        <taxon>Bacillati</taxon>
        <taxon>Actinomycetota</taxon>
        <taxon>Actinomycetes</taxon>
        <taxon>Pseudonocardiales</taxon>
        <taxon>Pseudonocardiaceae</taxon>
        <taxon>Saccharothrix</taxon>
    </lineage>
</organism>
<dbReference type="SUPFAM" id="SSF46894">
    <property type="entry name" value="C-terminal effector domain of the bipartite response regulators"/>
    <property type="match status" value="1"/>
</dbReference>
<dbReference type="InterPro" id="IPR011990">
    <property type="entry name" value="TPR-like_helical_dom_sf"/>
</dbReference>
<evidence type="ECO:0000259" key="4">
    <source>
        <dbReference type="PROSITE" id="PS50043"/>
    </source>
</evidence>
<name>A0ABW1PGQ6_9PSEU</name>
<dbReference type="Pfam" id="PF00196">
    <property type="entry name" value="GerE"/>
    <property type="match status" value="1"/>
</dbReference>
<dbReference type="PRINTS" id="PR00038">
    <property type="entry name" value="HTHLUXR"/>
</dbReference>
<dbReference type="Pfam" id="PF13191">
    <property type="entry name" value="AAA_16"/>
    <property type="match status" value="1"/>
</dbReference>
<evidence type="ECO:0000313" key="5">
    <source>
        <dbReference type="EMBL" id="MFC6094828.1"/>
    </source>
</evidence>
<dbReference type="PROSITE" id="PS00622">
    <property type="entry name" value="HTH_LUXR_1"/>
    <property type="match status" value="1"/>
</dbReference>
<accession>A0ABW1PGQ6</accession>
<dbReference type="InterPro" id="IPR016032">
    <property type="entry name" value="Sig_transdc_resp-reg_C-effctor"/>
</dbReference>
<keyword evidence="2" id="KW-0067">ATP-binding</keyword>
<feature type="compositionally biased region" description="Basic and acidic residues" evidence="3">
    <location>
        <begin position="297"/>
        <end position="328"/>
    </location>
</feature>
<gene>
    <name evidence="5" type="ORF">ACFP3R_36670</name>
</gene>
<sequence>MPQGLLGREAELTAVRRAVARTRSGGAGVVVLRGPRGSGKTTLLDACAEQVGVPVRSVRCAEGAGPGEAVAGLLPDAPPAGAAPPSHRYRTRLRELTRDAPLVLLLDDAHWCDAASAELLDLLVRRVAGLLVVAAVGGAPRSAVGTWGVAAARSHAVDLAPFTGVEVAELVRRAWGEPGEPGFAADCARVTAGNPLALRLLLDRLRHAGVRPVAGSAREVVDAGVEVLAELLPAGLTRSGDAPAVAEVVAVLGVTDPASVATLVGVSEPLAAAVLADLGCAAFAHAPLPRAPFPHAADSRAADSRAADSRAADSRAADPRAADPRAADPRGTGRGAAVPSATAPFATAPSAALPSATAPSAALPPTAGLDLAVRARLLDALLADLDPAEVAARHARAARVLSDAGRPAAEIAPHLLALPALPQRWMRVVLREAARVAPDHDTTVRYLDRVLTDFPDDVPALVDYARAVGDRDPHAADRLLRSGLDAATDPHQRATLAIELALLAPAVPRAEPVLPLLDDALRPLVGADRELLVRGRAARLAASWTRAAEVSGETAQPVPAGDTPAERVVLALLAFTDLPGAAPATTAAGRARAALAEPGELGWPHAAAAFALAAAGDPATAVACLGRVLDTAAPTGWTRSLAALLRALVTVDTGDPVDAIADATTAIGSLPTVDTARVVLATALHRRGDTPAALAALPGTGTDVPVLGRPLGLLLRADAAEAGGRPDEAVRHLDRCAAETSELGVANSVLAPWWLPAARLHAAAGRARRREHALAAAWDAADRWDTPVSRGLALLTAGHAADRSGVDLVSDAVDVLAGTPNTWHRVHAEAALAEALLRAGDRGGARKWFRAAADRAGRTGYRGVADRLRARLVAAGGRLHRGADEGLTVAERRVAELAAAGVTNREISERLRITLRTVETHLTNVYRKLDLPGRSALRPPSERD</sequence>
<feature type="domain" description="HTH luxR-type" evidence="4">
    <location>
        <begin position="880"/>
        <end position="944"/>
    </location>
</feature>
<dbReference type="PANTHER" id="PTHR16305">
    <property type="entry name" value="TESTICULAR SOLUBLE ADENYLYL CYCLASE"/>
    <property type="match status" value="1"/>
</dbReference>
<proteinExistence type="predicted"/>
<dbReference type="SUPFAM" id="SSF48452">
    <property type="entry name" value="TPR-like"/>
    <property type="match status" value="1"/>
</dbReference>
<dbReference type="Gene3D" id="1.10.10.10">
    <property type="entry name" value="Winged helix-like DNA-binding domain superfamily/Winged helix DNA-binding domain"/>
    <property type="match status" value="1"/>
</dbReference>
<dbReference type="InterPro" id="IPR041664">
    <property type="entry name" value="AAA_16"/>
</dbReference>
<dbReference type="Proteomes" id="UP001596220">
    <property type="component" value="Unassembled WGS sequence"/>
</dbReference>
<dbReference type="InterPro" id="IPR036388">
    <property type="entry name" value="WH-like_DNA-bd_sf"/>
</dbReference>
<dbReference type="SUPFAM" id="SSF52540">
    <property type="entry name" value="P-loop containing nucleoside triphosphate hydrolases"/>
    <property type="match status" value="1"/>
</dbReference>
<dbReference type="Gene3D" id="3.40.50.300">
    <property type="entry name" value="P-loop containing nucleotide triphosphate hydrolases"/>
    <property type="match status" value="1"/>
</dbReference>
<comment type="caution">
    <text evidence="5">The sequence shown here is derived from an EMBL/GenBank/DDBJ whole genome shotgun (WGS) entry which is preliminary data.</text>
</comment>
<dbReference type="SMART" id="SM00421">
    <property type="entry name" value="HTH_LUXR"/>
    <property type="match status" value="1"/>
</dbReference>
<keyword evidence="1" id="KW-0547">Nucleotide-binding</keyword>
<evidence type="ECO:0000256" key="1">
    <source>
        <dbReference type="ARBA" id="ARBA00022741"/>
    </source>
</evidence>
<dbReference type="Gene3D" id="1.25.40.10">
    <property type="entry name" value="Tetratricopeptide repeat domain"/>
    <property type="match status" value="1"/>
</dbReference>
<evidence type="ECO:0000256" key="2">
    <source>
        <dbReference type="ARBA" id="ARBA00022840"/>
    </source>
</evidence>
<dbReference type="PANTHER" id="PTHR16305:SF35">
    <property type="entry name" value="TRANSCRIPTIONAL ACTIVATOR DOMAIN"/>
    <property type="match status" value="1"/>
</dbReference>
<dbReference type="EMBL" id="JBHSQO010000077">
    <property type="protein sequence ID" value="MFC6094828.1"/>
    <property type="molecule type" value="Genomic_DNA"/>
</dbReference>
<feature type="region of interest" description="Disordered" evidence="3">
    <location>
        <begin position="295"/>
        <end position="340"/>
    </location>
</feature>